<dbReference type="FunFam" id="3.40.640.10:FF:000046">
    <property type="entry name" value="Cystathionine gamma-lyase"/>
    <property type="match status" value="1"/>
</dbReference>
<dbReference type="Gene3D" id="3.40.640.10">
    <property type="entry name" value="Type I PLP-dependent aspartate aminotransferase-like (Major domain)"/>
    <property type="match status" value="1"/>
</dbReference>
<comment type="similarity">
    <text evidence="2 6">Belongs to the trans-sulfuration enzymes family.</text>
</comment>
<dbReference type="Proteomes" id="UP000192602">
    <property type="component" value="Unassembled WGS sequence"/>
</dbReference>
<dbReference type="STRING" id="1069081.SAMN05660197_1814"/>
<dbReference type="PIRSF" id="PIRSF001434">
    <property type="entry name" value="CGS"/>
    <property type="match status" value="1"/>
</dbReference>
<dbReference type="RefSeq" id="WP_084276347.1">
    <property type="nucleotide sequence ID" value="NZ_AP026671.1"/>
</dbReference>
<evidence type="ECO:0000313" key="7">
    <source>
        <dbReference type="EMBL" id="SMC09988.1"/>
    </source>
</evidence>
<gene>
    <name evidence="7" type="ORF">SAMN05660197_1814</name>
</gene>
<dbReference type="GO" id="GO:0030170">
    <property type="term" value="F:pyridoxal phosphate binding"/>
    <property type="evidence" value="ECO:0007669"/>
    <property type="project" value="InterPro"/>
</dbReference>
<dbReference type="InterPro" id="IPR000277">
    <property type="entry name" value="Cys/Met-Metab_PyrdxlP-dep_enz"/>
</dbReference>
<dbReference type="GO" id="GO:0004124">
    <property type="term" value="F:cysteine synthase activity"/>
    <property type="evidence" value="ECO:0007669"/>
    <property type="project" value="TreeGrafter"/>
</dbReference>
<evidence type="ECO:0000256" key="1">
    <source>
        <dbReference type="ARBA" id="ARBA00001933"/>
    </source>
</evidence>
<dbReference type="SUPFAM" id="SSF53383">
    <property type="entry name" value="PLP-dependent transferases"/>
    <property type="match status" value="1"/>
</dbReference>
<dbReference type="PANTHER" id="PTHR43797">
    <property type="entry name" value="HOMOCYSTEINE/CYSTEINE SYNTHASE"/>
    <property type="match status" value="1"/>
</dbReference>
<feature type="modified residue" description="N6-(pyridoxal phosphate)lysine" evidence="5">
    <location>
        <position position="200"/>
    </location>
</feature>
<sequence length="396" mass="43489">MNNFERFQTFVLQQSAAKDGAISPPIIGSAAFSYGDPKSAEAVFAGESRKPLYARMGNPTNAKLETLLAGIDQGDGAVVTSSGMGAIAAVVSAFLQSGDEIVCVGGLFGGTYAFFTQNLPRFGIKVRFFKADEEVVLSPQTKMIFCESVGNPSLTVVNFVKLGKLAQKHGILFVVDNTITPLLFEPFSWGADIIVYSTTKVISGQSQALGGAIIYKEPRKDLFIHFPFLQNFYENLGKDAIMGVIKKRALRDFGMSMQAHAAYLTILGLETLPLRIQKATDNAQKLFLALKDKVKVLYAKNEQYFPFGTGQMMGIDFKSKEDAFTFLEHAKIPFITANIGDSRTLALHMRSTIYRDFKANELEYLGVSEGLVRISVGLENCAMIIEDFENALRKVQ</sequence>
<name>A0A1W1WUJ2_9BACT</name>
<keyword evidence="4 5" id="KW-0663">Pyridoxal phosphate</keyword>
<evidence type="ECO:0000256" key="5">
    <source>
        <dbReference type="PIRSR" id="PIRSR001434-2"/>
    </source>
</evidence>
<evidence type="ECO:0000256" key="4">
    <source>
        <dbReference type="ARBA" id="ARBA00022898"/>
    </source>
</evidence>
<dbReference type="GO" id="GO:0006535">
    <property type="term" value="P:cysteine biosynthetic process from serine"/>
    <property type="evidence" value="ECO:0007669"/>
    <property type="project" value="TreeGrafter"/>
</dbReference>
<keyword evidence="3" id="KW-0808">Transferase</keyword>
<keyword evidence="8" id="KW-1185">Reference proteome</keyword>
<proteinExistence type="inferred from homology"/>
<dbReference type="InterPro" id="IPR015421">
    <property type="entry name" value="PyrdxlP-dep_Trfase_major"/>
</dbReference>
<dbReference type="PANTHER" id="PTHR43797:SF2">
    <property type="entry name" value="HOMOCYSTEINE_CYSTEINE SYNTHASE"/>
    <property type="match status" value="1"/>
</dbReference>
<protein>
    <submittedName>
        <fullName evidence="7">O-acetylhomoserine (Thiol)-lyase</fullName>
    </submittedName>
</protein>
<comment type="cofactor">
    <cofactor evidence="1 6">
        <name>pyridoxal 5'-phosphate</name>
        <dbReference type="ChEBI" id="CHEBI:597326"/>
    </cofactor>
</comment>
<dbReference type="GO" id="GO:0003961">
    <property type="term" value="F:O-acetylhomoserine aminocarboxypropyltransferase activity"/>
    <property type="evidence" value="ECO:0007669"/>
    <property type="project" value="TreeGrafter"/>
</dbReference>
<dbReference type="OrthoDB" id="9805807at2"/>
<dbReference type="Pfam" id="PF01053">
    <property type="entry name" value="Cys_Met_Meta_PP"/>
    <property type="match status" value="1"/>
</dbReference>
<dbReference type="AlphaFoldDB" id="A0A1W1WUJ2"/>
<evidence type="ECO:0000313" key="8">
    <source>
        <dbReference type="Proteomes" id="UP000192602"/>
    </source>
</evidence>
<evidence type="ECO:0000256" key="3">
    <source>
        <dbReference type="ARBA" id="ARBA00022679"/>
    </source>
</evidence>
<dbReference type="GO" id="GO:0016829">
    <property type="term" value="F:lyase activity"/>
    <property type="evidence" value="ECO:0007669"/>
    <property type="project" value="UniProtKB-KW"/>
</dbReference>
<organism evidence="7 8">
    <name type="scientific">Nitratiruptor tergarcus DSM 16512</name>
    <dbReference type="NCBI Taxonomy" id="1069081"/>
    <lineage>
        <taxon>Bacteria</taxon>
        <taxon>Pseudomonadati</taxon>
        <taxon>Campylobacterota</taxon>
        <taxon>Epsilonproteobacteria</taxon>
        <taxon>Nautiliales</taxon>
        <taxon>Nitratiruptoraceae</taxon>
        <taxon>Nitratiruptor</taxon>
    </lineage>
</organism>
<dbReference type="GO" id="GO:0071269">
    <property type="term" value="P:L-homocysteine biosynthetic process"/>
    <property type="evidence" value="ECO:0007669"/>
    <property type="project" value="TreeGrafter"/>
</dbReference>
<dbReference type="GO" id="GO:0005737">
    <property type="term" value="C:cytoplasm"/>
    <property type="evidence" value="ECO:0007669"/>
    <property type="project" value="TreeGrafter"/>
</dbReference>
<dbReference type="EMBL" id="FWWZ01000001">
    <property type="protein sequence ID" value="SMC09988.1"/>
    <property type="molecule type" value="Genomic_DNA"/>
</dbReference>
<keyword evidence="7" id="KW-0456">Lyase</keyword>
<accession>A0A1W1WUJ2</accession>
<reference evidence="8" key="1">
    <citation type="submission" date="2017-04" db="EMBL/GenBank/DDBJ databases">
        <authorList>
            <person name="Varghese N."/>
            <person name="Submissions S."/>
        </authorList>
    </citation>
    <scope>NUCLEOTIDE SEQUENCE [LARGE SCALE GENOMIC DNA]</scope>
    <source>
        <strain evidence="8">DSM 16512</strain>
    </source>
</reference>
<dbReference type="InterPro" id="IPR015422">
    <property type="entry name" value="PyrdxlP-dep_Trfase_small"/>
</dbReference>
<evidence type="ECO:0000256" key="2">
    <source>
        <dbReference type="ARBA" id="ARBA00009077"/>
    </source>
</evidence>
<dbReference type="Gene3D" id="3.90.1150.10">
    <property type="entry name" value="Aspartate Aminotransferase, domain 1"/>
    <property type="match status" value="1"/>
</dbReference>
<evidence type="ECO:0000256" key="6">
    <source>
        <dbReference type="RuleBase" id="RU362118"/>
    </source>
</evidence>
<dbReference type="InterPro" id="IPR006235">
    <property type="entry name" value="OAc-hSer/O-AcSer_sulfhydrylase"/>
</dbReference>
<dbReference type="InterPro" id="IPR015424">
    <property type="entry name" value="PyrdxlP-dep_Trfase"/>
</dbReference>
<dbReference type="GO" id="GO:0019346">
    <property type="term" value="P:transsulfuration"/>
    <property type="evidence" value="ECO:0007669"/>
    <property type="project" value="InterPro"/>
</dbReference>